<gene>
    <name evidence="1" type="ORF">T02_10079</name>
</gene>
<dbReference type="EMBL" id="JYDW01000029">
    <property type="protein sequence ID" value="KRZ60417.1"/>
    <property type="molecule type" value="Genomic_DNA"/>
</dbReference>
<name>A0A0V1LLM7_9BILA</name>
<dbReference type="AlphaFoldDB" id="A0A0V1LLM7"/>
<organism evidence="1 2">
    <name type="scientific">Trichinella nativa</name>
    <dbReference type="NCBI Taxonomy" id="6335"/>
    <lineage>
        <taxon>Eukaryota</taxon>
        <taxon>Metazoa</taxon>
        <taxon>Ecdysozoa</taxon>
        <taxon>Nematoda</taxon>
        <taxon>Enoplea</taxon>
        <taxon>Dorylaimia</taxon>
        <taxon>Trichinellida</taxon>
        <taxon>Trichinellidae</taxon>
        <taxon>Trichinella</taxon>
    </lineage>
</organism>
<sequence length="102" mass="11384">MLIYRDSAQRGPTFHLVFLFVVDRAILLDRHVVVLLYVPISLPVHKQQTAGTSLPATKALLIPLWYNLENTIHPPGSHGCQFAMLKPVANTSICFDSLQTNC</sequence>
<reference evidence="1 2" key="1">
    <citation type="submission" date="2015-05" db="EMBL/GenBank/DDBJ databases">
        <title>Evolution of Trichinella species and genotypes.</title>
        <authorList>
            <person name="Korhonen P.K."/>
            <person name="Edoardo P."/>
            <person name="Giuseppe L.R."/>
            <person name="Gasser R.B."/>
        </authorList>
    </citation>
    <scope>NUCLEOTIDE SEQUENCE [LARGE SCALE GENOMIC DNA]</scope>
    <source>
        <strain evidence="1">ISS10</strain>
    </source>
</reference>
<comment type="caution">
    <text evidence="1">The sequence shown here is derived from an EMBL/GenBank/DDBJ whole genome shotgun (WGS) entry which is preliminary data.</text>
</comment>
<accession>A0A0V1LLM7</accession>
<proteinExistence type="predicted"/>
<keyword evidence="2" id="KW-1185">Reference proteome</keyword>
<dbReference type="Proteomes" id="UP000054721">
    <property type="component" value="Unassembled WGS sequence"/>
</dbReference>
<protein>
    <submittedName>
        <fullName evidence="1">Uncharacterized protein</fullName>
    </submittedName>
</protein>
<evidence type="ECO:0000313" key="2">
    <source>
        <dbReference type="Proteomes" id="UP000054721"/>
    </source>
</evidence>
<evidence type="ECO:0000313" key="1">
    <source>
        <dbReference type="EMBL" id="KRZ60417.1"/>
    </source>
</evidence>